<feature type="binding site" evidence="2">
    <location>
        <position position="58"/>
    </location>
    <ligand>
        <name>substrate</name>
    </ligand>
</feature>
<dbReference type="SMART" id="SM00855">
    <property type="entry name" value="PGAM"/>
    <property type="match status" value="1"/>
</dbReference>
<accession>A0A0B2A3B4</accession>
<dbReference type="RefSeq" id="WP_039402324.1">
    <property type="nucleotide sequence ID" value="NZ_JTDK01000017.1"/>
</dbReference>
<dbReference type="OrthoDB" id="4697614at2"/>
<feature type="active site" description="Proton donor/acceptor" evidence="1">
    <location>
        <position position="82"/>
    </location>
</feature>
<reference evidence="3 4" key="1">
    <citation type="submission" date="2014-11" db="EMBL/GenBank/DDBJ databases">
        <title>Genome sequence of Microbacterium mangrovi MUSC 115(T).</title>
        <authorList>
            <person name="Lee L.-H."/>
        </authorList>
    </citation>
    <scope>NUCLEOTIDE SEQUENCE [LARGE SCALE GENOMIC DNA]</scope>
    <source>
        <strain evidence="3 4">MUSC 115</strain>
    </source>
</reference>
<dbReference type="GO" id="GO:0005737">
    <property type="term" value="C:cytoplasm"/>
    <property type="evidence" value="ECO:0007669"/>
    <property type="project" value="TreeGrafter"/>
</dbReference>
<dbReference type="PANTHER" id="PTHR48100">
    <property type="entry name" value="BROAD-SPECIFICITY PHOSPHATASE YOR283W-RELATED"/>
    <property type="match status" value="1"/>
</dbReference>
<protein>
    <recommendedName>
        <fullName evidence="5">Phosphoglycerate mutase</fullName>
    </recommendedName>
</protein>
<keyword evidence="4" id="KW-1185">Reference proteome</keyword>
<dbReference type="Pfam" id="PF00300">
    <property type="entry name" value="His_Phos_1"/>
    <property type="match status" value="1"/>
</dbReference>
<evidence type="ECO:0008006" key="5">
    <source>
        <dbReference type="Google" id="ProtNLM"/>
    </source>
</evidence>
<dbReference type="STRING" id="1348253.LK09_17300"/>
<gene>
    <name evidence="3" type="ORF">LK09_17300</name>
</gene>
<evidence type="ECO:0000313" key="3">
    <source>
        <dbReference type="EMBL" id="KHK96087.1"/>
    </source>
</evidence>
<dbReference type="GO" id="GO:0016791">
    <property type="term" value="F:phosphatase activity"/>
    <property type="evidence" value="ECO:0007669"/>
    <property type="project" value="TreeGrafter"/>
</dbReference>
<evidence type="ECO:0000256" key="1">
    <source>
        <dbReference type="PIRSR" id="PIRSR613078-1"/>
    </source>
</evidence>
<evidence type="ECO:0000313" key="4">
    <source>
        <dbReference type="Proteomes" id="UP000031030"/>
    </source>
</evidence>
<comment type="caution">
    <text evidence="3">The sequence shown here is derived from an EMBL/GenBank/DDBJ whole genome shotgun (WGS) entry which is preliminary data.</text>
</comment>
<dbReference type="EMBL" id="JTDK01000017">
    <property type="protein sequence ID" value="KHK96087.1"/>
    <property type="molecule type" value="Genomic_DNA"/>
</dbReference>
<dbReference type="InterPro" id="IPR013078">
    <property type="entry name" value="His_Pase_superF_clade-1"/>
</dbReference>
<evidence type="ECO:0000256" key="2">
    <source>
        <dbReference type="PIRSR" id="PIRSR613078-2"/>
    </source>
</evidence>
<dbReference type="InterPro" id="IPR050275">
    <property type="entry name" value="PGM_Phosphatase"/>
</dbReference>
<dbReference type="Gene3D" id="3.40.50.1240">
    <property type="entry name" value="Phosphoglycerate mutase-like"/>
    <property type="match status" value="1"/>
</dbReference>
<dbReference type="CDD" id="cd07067">
    <property type="entry name" value="HP_PGM_like"/>
    <property type="match status" value="1"/>
</dbReference>
<name>A0A0B2A3B4_9MICO</name>
<dbReference type="SUPFAM" id="SSF53254">
    <property type="entry name" value="Phosphoglycerate mutase-like"/>
    <property type="match status" value="1"/>
</dbReference>
<sequence length="214" mass="22858">MTTFFLARHGETLWHADHRYAGVSDVGLTRHGLGQAAALGAWAADAHLNAIVSSPLSRARRSAAPAVETTGLPLRIEDRLTEIDFGVGEGLTPDELAARYPADWAAFRASPASVPLPGGEAGRDGIARALPVFDDLHTEMPDGRILIVAHATLLRLVLCELAGIDADGYRDLLPVLGNCTITTIAYPWAAECTAPTRPRTRLLGYDVPPSRAHL</sequence>
<dbReference type="InterPro" id="IPR029033">
    <property type="entry name" value="His_PPase_superfam"/>
</dbReference>
<organism evidence="3 4">
    <name type="scientific">Microbacterium mangrovi</name>
    <dbReference type="NCBI Taxonomy" id="1348253"/>
    <lineage>
        <taxon>Bacteria</taxon>
        <taxon>Bacillati</taxon>
        <taxon>Actinomycetota</taxon>
        <taxon>Actinomycetes</taxon>
        <taxon>Micrococcales</taxon>
        <taxon>Microbacteriaceae</taxon>
        <taxon>Microbacterium</taxon>
    </lineage>
</organism>
<dbReference type="PANTHER" id="PTHR48100:SF1">
    <property type="entry name" value="HISTIDINE PHOSPHATASE FAMILY PROTEIN-RELATED"/>
    <property type="match status" value="1"/>
</dbReference>
<proteinExistence type="predicted"/>
<dbReference type="AlphaFoldDB" id="A0A0B2A3B4"/>
<feature type="active site" description="Tele-phosphohistidine intermediate" evidence="1">
    <location>
        <position position="9"/>
    </location>
</feature>
<dbReference type="Proteomes" id="UP000031030">
    <property type="component" value="Unassembled WGS sequence"/>
</dbReference>